<dbReference type="Gene3D" id="3.40.50.2000">
    <property type="entry name" value="Glycogen Phosphorylase B"/>
    <property type="match status" value="2"/>
</dbReference>
<dbReference type="GO" id="GO:0016757">
    <property type="term" value="F:glycosyltransferase activity"/>
    <property type="evidence" value="ECO:0007669"/>
    <property type="project" value="UniProtKB-KW"/>
</dbReference>
<protein>
    <submittedName>
        <fullName evidence="3">Colanic acid biosynthesis fucosyltransferase WcaI</fullName>
    </submittedName>
</protein>
<name>A0ABP8LSK3_9BACT</name>
<evidence type="ECO:0000259" key="2">
    <source>
        <dbReference type="Pfam" id="PF13579"/>
    </source>
</evidence>
<dbReference type="SUPFAM" id="SSF53756">
    <property type="entry name" value="UDP-Glycosyltransferase/glycogen phosphorylase"/>
    <property type="match status" value="1"/>
</dbReference>
<dbReference type="CDD" id="cd03794">
    <property type="entry name" value="GT4_WbuB-like"/>
    <property type="match status" value="1"/>
</dbReference>
<gene>
    <name evidence="3" type="primary">wcaI</name>
    <name evidence="3" type="ORF">GCM10023091_09530</name>
</gene>
<evidence type="ECO:0000313" key="3">
    <source>
        <dbReference type="EMBL" id="GAA4434499.1"/>
    </source>
</evidence>
<feature type="domain" description="Glycosyl transferase family 1" evidence="1">
    <location>
        <begin position="221"/>
        <end position="379"/>
    </location>
</feature>
<sequence length="420" mass="47583">MRFLFISYNFSPEKTGIGKYNGEWAEWLVDKGHSVDVITSYPYYPEWKVHEDYKGKIGYMVERKERFNVFRCPMYIPKGKGGFGRLLSDFSFAATSFFAFLGAILLNKRYDVVVAVSPSMLNGILPTILKRTTGTAFVYHIQDLQLDAAVELGLIKNKMLEKILLYIEKFQLKSSSVVSSISERMRQKIVEKGVSPDNYFMLENWVDTEFIKPGPVEKILELKAELGIPLDRRIILYSGNLGIKQGIEILIDIAGLLKSEEDWLFVVCGDGMAREGLIAEAKRTDLKNILFCPLQSYQRLPQLLQMADIHLIPQKKAAADLVLPSKLSGILSIGGVVIACAEENTELYNIIRQNNIGYTVEPENPSALARTIRHVMKSDTLVVGQNAREFAIKRFGKDLVLSRFGELVYNLVNFREMKGR</sequence>
<dbReference type="RefSeq" id="WP_345026929.1">
    <property type="nucleotide sequence ID" value="NZ_BAABEY010000011.1"/>
</dbReference>
<keyword evidence="3" id="KW-0328">Glycosyltransferase</keyword>
<keyword evidence="4" id="KW-1185">Reference proteome</keyword>
<evidence type="ECO:0000259" key="1">
    <source>
        <dbReference type="Pfam" id="PF00534"/>
    </source>
</evidence>
<dbReference type="InterPro" id="IPR050194">
    <property type="entry name" value="Glycosyltransferase_grp1"/>
</dbReference>
<reference evidence="4" key="1">
    <citation type="journal article" date="2019" name="Int. J. Syst. Evol. Microbiol.">
        <title>The Global Catalogue of Microorganisms (GCM) 10K type strain sequencing project: providing services to taxonomists for standard genome sequencing and annotation.</title>
        <authorList>
            <consortium name="The Broad Institute Genomics Platform"/>
            <consortium name="The Broad Institute Genome Sequencing Center for Infectious Disease"/>
            <person name="Wu L."/>
            <person name="Ma J."/>
        </authorList>
    </citation>
    <scope>NUCLEOTIDE SEQUENCE [LARGE SCALE GENOMIC DNA]</scope>
    <source>
        <strain evidence="4">JCM 31920</strain>
    </source>
</reference>
<accession>A0ABP8LSK3</accession>
<dbReference type="NCBIfam" id="NF007640">
    <property type="entry name" value="PRK10307.1"/>
    <property type="match status" value="1"/>
</dbReference>
<dbReference type="InterPro" id="IPR001296">
    <property type="entry name" value="Glyco_trans_1"/>
</dbReference>
<comment type="caution">
    <text evidence="3">The sequence shown here is derived from an EMBL/GenBank/DDBJ whole genome shotgun (WGS) entry which is preliminary data.</text>
</comment>
<dbReference type="PANTHER" id="PTHR45947">
    <property type="entry name" value="SULFOQUINOVOSYL TRANSFERASE SQD2"/>
    <property type="match status" value="1"/>
</dbReference>
<keyword evidence="3" id="KW-0808">Transferase</keyword>
<proteinExistence type="predicted"/>
<dbReference type="InterPro" id="IPR028098">
    <property type="entry name" value="Glyco_trans_4-like_N"/>
</dbReference>
<dbReference type="Proteomes" id="UP001501508">
    <property type="component" value="Unassembled WGS sequence"/>
</dbReference>
<dbReference type="Pfam" id="PF00534">
    <property type="entry name" value="Glycos_transf_1"/>
    <property type="match status" value="1"/>
</dbReference>
<dbReference type="Pfam" id="PF13579">
    <property type="entry name" value="Glyco_trans_4_4"/>
    <property type="match status" value="1"/>
</dbReference>
<dbReference type="EMBL" id="BAABEY010000011">
    <property type="protein sequence ID" value="GAA4434499.1"/>
    <property type="molecule type" value="Genomic_DNA"/>
</dbReference>
<evidence type="ECO:0000313" key="4">
    <source>
        <dbReference type="Proteomes" id="UP001501508"/>
    </source>
</evidence>
<organism evidence="3 4">
    <name type="scientific">Ravibacter arvi</name>
    <dbReference type="NCBI Taxonomy" id="2051041"/>
    <lineage>
        <taxon>Bacteria</taxon>
        <taxon>Pseudomonadati</taxon>
        <taxon>Bacteroidota</taxon>
        <taxon>Cytophagia</taxon>
        <taxon>Cytophagales</taxon>
        <taxon>Spirosomataceae</taxon>
        <taxon>Ravibacter</taxon>
    </lineage>
</organism>
<feature type="domain" description="Glycosyltransferase subfamily 4-like N-terminal" evidence="2">
    <location>
        <begin position="15"/>
        <end position="205"/>
    </location>
</feature>
<dbReference type="PANTHER" id="PTHR45947:SF3">
    <property type="entry name" value="SULFOQUINOVOSYL TRANSFERASE SQD2"/>
    <property type="match status" value="1"/>
</dbReference>